<reference evidence="4" key="1">
    <citation type="journal article" date="2019" name="Int. J. Syst. Evol. Microbiol.">
        <title>The Global Catalogue of Microorganisms (GCM) 10K type strain sequencing project: providing services to taxonomists for standard genome sequencing and annotation.</title>
        <authorList>
            <consortium name="The Broad Institute Genomics Platform"/>
            <consortium name="The Broad Institute Genome Sequencing Center for Infectious Disease"/>
            <person name="Wu L."/>
            <person name="Ma J."/>
        </authorList>
    </citation>
    <scope>NUCLEOTIDE SEQUENCE [LARGE SCALE GENOMIC DNA]</scope>
    <source>
        <strain evidence="4">JCM 17214</strain>
    </source>
</reference>
<evidence type="ECO:0000313" key="3">
    <source>
        <dbReference type="EMBL" id="GAA3927673.1"/>
    </source>
</evidence>
<dbReference type="SUPFAM" id="SSF48452">
    <property type="entry name" value="TPR-like"/>
    <property type="match status" value="1"/>
</dbReference>
<evidence type="ECO:0000256" key="2">
    <source>
        <dbReference type="SAM" id="MobiDB-lite"/>
    </source>
</evidence>
<dbReference type="RefSeq" id="WP_345111396.1">
    <property type="nucleotide sequence ID" value="NZ_BAABDH010000018.1"/>
</dbReference>
<dbReference type="PROSITE" id="PS50005">
    <property type="entry name" value="TPR"/>
    <property type="match status" value="1"/>
</dbReference>
<evidence type="ECO:0000313" key="4">
    <source>
        <dbReference type="Proteomes" id="UP001499909"/>
    </source>
</evidence>
<name>A0ABP7MPX5_9BACT</name>
<evidence type="ECO:0008006" key="5">
    <source>
        <dbReference type="Google" id="ProtNLM"/>
    </source>
</evidence>
<dbReference type="Pfam" id="PF13428">
    <property type="entry name" value="TPR_14"/>
    <property type="match status" value="1"/>
</dbReference>
<feature type="region of interest" description="Disordered" evidence="2">
    <location>
        <begin position="147"/>
        <end position="292"/>
    </location>
</feature>
<organism evidence="3 4">
    <name type="scientific">Hymenobacter algoricola</name>
    <dbReference type="NCBI Taxonomy" id="486267"/>
    <lineage>
        <taxon>Bacteria</taxon>
        <taxon>Pseudomonadati</taxon>
        <taxon>Bacteroidota</taxon>
        <taxon>Cytophagia</taxon>
        <taxon>Cytophagales</taxon>
        <taxon>Hymenobacteraceae</taxon>
        <taxon>Hymenobacter</taxon>
    </lineage>
</organism>
<evidence type="ECO:0000256" key="1">
    <source>
        <dbReference type="PROSITE-ProRule" id="PRU00339"/>
    </source>
</evidence>
<feature type="repeat" description="TPR" evidence="1">
    <location>
        <begin position="95"/>
        <end position="128"/>
    </location>
</feature>
<dbReference type="Proteomes" id="UP001499909">
    <property type="component" value="Unassembled WGS sequence"/>
</dbReference>
<keyword evidence="4" id="KW-1185">Reference proteome</keyword>
<dbReference type="Gene3D" id="1.25.40.10">
    <property type="entry name" value="Tetratricopeptide repeat domain"/>
    <property type="match status" value="1"/>
</dbReference>
<dbReference type="InterPro" id="IPR011990">
    <property type="entry name" value="TPR-like_helical_dom_sf"/>
</dbReference>
<comment type="caution">
    <text evidence="3">The sequence shown here is derived from an EMBL/GenBank/DDBJ whole genome shotgun (WGS) entry which is preliminary data.</text>
</comment>
<feature type="compositionally biased region" description="Basic and acidic residues" evidence="2">
    <location>
        <begin position="180"/>
        <end position="196"/>
    </location>
</feature>
<gene>
    <name evidence="3" type="ORF">GCM10022406_11770</name>
</gene>
<dbReference type="InterPro" id="IPR019734">
    <property type="entry name" value="TPR_rpt"/>
</dbReference>
<protein>
    <recommendedName>
        <fullName evidence="5">Tetratricopeptide repeat protein</fullName>
    </recommendedName>
</protein>
<proteinExistence type="predicted"/>
<keyword evidence="1" id="KW-0802">TPR repeat</keyword>
<sequence length="328" mass="35358">MKTLVLTSLLMLGSWGSLTRIRDRNVAIQRAEVAYARGNFTVAAQQYHKAVEQLGARDEAVVLNLAHASAQAGQRAQARSMYGRLLLSRQPAVRSIARQQLAVLAARTGDYAQALSLLRKALVADPTNPGARYNYEALKAYLDQRQQEPQLPPPAPDGAGPPEQRPPDRQNPGRQPRPRAGQDRSGQLDDPTKPADRQNAPRSRADQQGQRDPARSDSSPGTGAPGGFQPGPGKPQQVARGTEPGSVRGLSDNGPGAEATGASRRAGSEPAAPNETQLQTQRERLQQMNLSSGQARQLLEALNAAEQQYLQQLPHKAVRKPDSGKPAW</sequence>
<accession>A0ABP7MPX5</accession>
<dbReference type="EMBL" id="BAABDH010000018">
    <property type="protein sequence ID" value="GAA3927673.1"/>
    <property type="molecule type" value="Genomic_DNA"/>
</dbReference>